<feature type="region of interest" description="Disordered" evidence="2">
    <location>
        <begin position="170"/>
        <end position="197"/>
    </location>
</feature>
<feature type="domain" description="Ubiquitin-like" evidence="3">
    <location>
        <begin position="899"/>
        <end position="980"/>
    </location>
</feature>
<dbReference type="Gene3D" id="1.20.930.20">
    <property type="entry name" value="Adaptor protein Cbl, N-terminal domain"/>
    <property type="match status" value="1"/>
</dbReference>
<gene>
    <name evidence="4" type="ORF">DFH08DRAFT_292628</name>
</gene>
<dbReference type="Gene3D" id="3.10.20.90">
    <property type="entry name" value="Phosphatidylinositol 3-kinase Catalytic Subunit, Chain A, domain 1"/>
    <property type="match status" value="1"/>
</dbReference>
<comment type="caution">
    <text evidence="4">The sequence shown here is derived from an EMBL/GenBank/DDBJ whole genome shotgun (WGS) entry which is preliminary data.</text>
</comment>
<feature type="region of interest" description="Disordered" evidence="2">
    <location>
        <begin position="829"/>
        <end position="889"/>
    </location>
</feature>
<dbReference type="Proteomes" id="UP001218218">
    <property type="component" value="Unassembled WGS sequence"/>
</dbReference>
<dbReference type="SUPFAM" id="SSF54236">
    <property type="entry name" value="Ubiquitin-like"/>
    <property type="match status" value="1"/>
</dbReference>
<dbReference type="EMBL" id="JARIHO010000032">
    <property type="protein sequence ID" value="KAJ7334761.1"/>
    <property type="molecule type" value="Genomic_DNA"/>
</dbReference>
<feature type="coiled-coil region" evidence="1">
    <location>
        <begin position="15"/>
        <end position="49"/>
    </location>
</feature>
<dbReference type="SMART" id="SM00213">
    <property type="entry name" value="UBQ"/>
    <property type="match status" value="1"/>
</dbReference>
<keyword evidence="5" id="KW-1185">Reference proteome</keyword>
<evidence type="ECO:0000313" key="5">
    <source>
        <dbReference type="Proteomes" id="UP001218218"/>
    </source>
</evidence>
<keyword evidence="1" id="KW-0175">Coiled coil</keyword>
<dbReference type="PROSITE" id="PS50053">
    <property type="entry name" value="UBIQUITIN_2"/>
    <property type="match status" value="1"/>
</dbReference>
<dbReference type="CDD" id="cd17039">
    <property type="entry name" value="Ubl_ubiquitin_like"/>
    <property type="match status" value="1"/>
</dbReference>
<dbReference type="InterPro" id="IPR013083">
    <property type="entry name" value="Znf_RING/FYVE/PHD"/>
</dbReference>
<dbReference type="SUPFAM" id="SSF57850">
    <property type="entry name" value="RING/U-box"/>
    <property type="match status" value="1"/>
</dbReference>
<feature type="compositionally biased region" description="Low complexity" evidence="2">
    <location>
        <begin position="842"/>
        <end position="860"/>
    </location>
</feature>
<reference evidence="4" key="1">
    <citation type="submission" date="2023-03" db="EMBL/GenBank/DDBJ databases">
        <title>Massive genome expansion in bonnet fungi (Mycena s.s.) driven by repeated elements and novel gene families across ecological guilds.</title>
        <authorList>
            <consortium name="Lawrence Berkeley National Laboratory"/>
            <person name="Harder C.B."/>
            <person name="Miyauchi S."/>
            <person name="Viragh M."/>
            <person name="Kuo A."/>
            <person name="Thoen E."/>
            <person name="Andreopoulos B."/>
            <person name="Lu D."/>
            <person name="Skrede I."/>
            <person name="Drula E."/>
            <person name="Henrissat B."/>
            <person name="Morin E."/>
            <person name="Kohler A."/>
            <person name="Barry K."/>
            <person name="LaButti K."/>
            <person name="Morin E."/>
            <person name="Salamov A."/>
            <person name="Lipzen A."/>
            <person name="Mereny Z."/>
            <person name="Hegedus B."/>
            <person name="Baldrian P."/>
            <person name="Stursova M."/>
            <person name="Weitz H."/>
            <person name="Taylor A."/>
            <person name="Grigoriev I.V."/>
            <person name="Nagy L.G."/>
            <person name="Martin F."/>
            <person name="Kauserud H."/>
        </authorList>
    </citation>
    <scope>NUCLEOTIDE SEQUENCE</scope>
    <source>
        <strain evidence="4">CBHHK002</strain>
    </source>
</reference>
<dbReference type="AlphaFoldDB" id="A0AAD7EKN0"/>
<dbReference type="InterPro" id="IPR036537">
    <property type="entry name" value="Adaptor_Cbl_N_dom_sf"/>
</dbReference>
<dbReference type="InterPro" id="IPR059179">
    <property type="entry name" value="MLKL-like_MCAfunc"/>
</dbReference>
<dbReference type="Pfam" id="PF00240">
    <property type="entry name" value="ubiquitin"/>
    <property type="match status" value="1"/>
</dbReference>
<evidence type="ECO:0000313" key="4">
    <source>
        <dbReference type="EMBL" id="KAJ7334761.1"/>
    </source>
</evidence>
<dbReference type="InterPro" id="IPR029071">
    <property type="entry name" value="Ubiquitin-like_domsf"/>
</dbReference>
<dbReference type="Gene3D" id="3.30.40.10">
    <property type="entry name" value="Zinc/RING finger domain, C3HC4 (zinc finger)"/>
    <property type="match status" value="1"/>
</dbReference>
<evidence type="ECO:0000256" key="1">
    <source>
        <dbReference type="SAM" id="Coils"/>
    </source>
</evidence>
<dbReference type="InterPro" id="IPR050158">
    <property type="entry name" value="Ubiquitin_ubiquitin-like"/>
</dbReference>
<evidence type="ECO:0000256" key="2">
    <source>
        <dbReference type="SAM" id="MobiDB-lite"/>
    </source>
</evidence>
<dbReference type="CDD" id="cd21037">
    <property type="entry name" value="MLKL_NTD"/>
    <property type="match status" value="1"/>
</dbReference>
<dbReference type="PANTHER" id="PTHR10666">
    <property type="entry name" value="UBIQUITIN"/>
    <property type="match status" value="1"/>
</dbReference>
<dbReference type="Pfam" id="PF13920">
    <property type="entry name" value="zf-C3HC4_3"/>
    <property type="match status" value="1"/>
</dbReference>
<feature type="compositionally biased region" description="Polar residues" evidence="2">
    <location>
        <begin position="170"/>
        <end position="181"/>
    </location>
</feature>
<dbReference type="GO" id="GO:0007166">
    <property type="term" value="P:cell surface receptor signaling pathway"/>
    <property type="evidence" value="ECO:0007669"/>
    <property type="project" value="InterPro"/>
</dbReference>
<dbReference type="InterPro" id="IPR000626">
    <property type="entry name" value="Ubiquitin-like_dom"/>
</dbReference>
<proteinExistence type="predicted"/>
<evidence type="ECO:0000259" key="3">
    <source>
        <dbReference type="PROSITE" id="PS50053"/>
    </source>
</evidence>
<name>A0AAD7EKN0_9AGAR</name>
<sequence>MFLSPGEIVGGIRYIVDVVDKVKENKEELQRLSNRLQYVMTSLEEARERNELQPAEYQDALTVIASLVERSQRITRRILKRSLGDRTWRRDDIALEIKRITADVDTYLNVHVVKTLDVIQSTNAQAFTTLSSSVEEIMIKLAEIDIRLRTPNTGDSAQWSSPILSQARQNISTPVTSNVSPANRRIESDSNTTDITPDLRVGHHLASSSHTSLQVSGLKTPNGQVYEDPVTIPNVNIRSSYEDVLEAIRKAGYVLPTDLTGEALMMNTADVDQFDATMPGGLKISRETPILTWWCKYREFHGIAPGTTPGHTLAELAESNGEGGTTAVLAGGVKIRFHRTLRVPDSLDANRLPVDLGRFPLLPVAKFAHRLPESIRSRGGFFMPMFEREALFISFEAKKSWERFAVKVSTGGVNVLTGVFKNVHDAQVREQDYIVAGLQPWIDGAMTEEGVVRQFVAMSHGGNYTIEEQVTDKAEEGGFQFDIFPRRPKPHNGRFYEFNMRFETPRGRASGGRKLQLLKTPAELGVPDGAIIGFYDVRHWPVRSEHEWTVGAYQQRIGNFPLIATYGRIGIGGMLVGYLPPEPKIRTLETVDPSNKMITPMGIGLGGKISQKIYKDELPPRVYDEEKGHRFHVHIISADVWETVTGVLPPITPITPATYQAHNLPWFTLSDQNATAITPKTDRLGTVKSITQIDREKVAAQEDQVLPAAEALIDPDHPPSCSVHAKILAQVVFRPCGHTACSGCLGQAMLKRSKCPCCSKQISKFVGMKEPVAGFEPAEIDDTWVDDSEAAWNVKIADIEHGEMLAARAVTQGKIVVIHLEEDRVSPLYSNDPTFGVPPTKSPQAPAALAPAQASSSAASKKLEEDRVSPLYSNEPIPPTKSPQAPAQASSSAVSNKLMTIFINLPFSYAVNGQTKISLDIEPSATVLKMKEIIQEKTGCPAEDQRPIFHGWQLNDDTKTVADHKIKKEDTITLITKMRR</sequence>
<accession>A0AAD7EKN0</accession>
<organism evidence="4 5">
    <name type="scientific">Mycena albidolilacea</name>
    <dbReference type="NCBI Taxonomy" id="1033008"/>
    <lineage>
        <taxon>Eukaryota</taxon>
        <taxon>Fungi</taxon>
        <taxon>Dikarya</taxon>
        <taxon>Basidiomycota</taxon>
        <taxon>Agaricomycotina</taxon>
        <taxon>Agaricomycetes</taxon>
        <taxon>Agaricomycetidae</taxon>
        <taxon>Agaricales</taxon>
        <taxon>Marasmiineae</taxon>
        <taxon>Mycenaceae</taxon>
        <taxon>Mycena</taxon>
    </lineage>
</organism>
<protein>
    <recommendedName>
        <fullName evidence="3">Ubiquitin-like domain-containing protein</fullName>
    </recommendedName>
</protein>